<keyword evidence="3" id="KW-1185">Reference proteome</keyword>
<gene>
    <name evidence="1" type="ORF">M513_13200</name>
    <name evidence="2" type="ORF">M514_13200</name>
</gene>
<accession>A0A085MRK0</accession>
<dbReference type="EMBL" id="KL367726">
    <property type="protein sequence ID" value="KFD59846.1"/>
    <property type="molecule type" value="Genomic_DNA"/>
</dbReference>
<dbReference type="Proteomes" id="UP000030764">
    <property type="component" value="Unassembled WGS sequence"/>
</dbReference>
<protein>
    <submittedName>
        <fullName evidence="2">Uncharacterized protein</fullName>
    </submittedName>
</protein>
<reference evidence="2 3" key="1">
    <citation type="journal article" date="2014" name="Nat. Genet.">
        <title>Genome and transcriptome of the porcine whipworm Trichuris suis.</title>
        <authorList>
            <person name="Jex A.R."/>
            <person name="Nejsum P."/>
            <person name="Schwarz E.M."/>
            <person name="Hu L."/>
            <person name="Young N.D."/>
            <person name="Hall R.S."/>
            <person name="Korhonen P.K."/>
            <person name="Liao S."/>
            <person name="Thamsborg S."/>
            <person name="Xia J."/>
            <person name="Xu P."/>
            <person name="Wang S."/>
            <person name="Scheerlinck J.P."/>
            <person name="Hofmann A."/>
            <person name="Sternberg P.W."/>
            <person name="Wang J."/>
            <person name="Gasser R.B."/>
        </authorList>
    </citation>
    <scope>NUCLEOTIDE SEQUENCE [LARGE SCALE GENOMIC DNA]</scope>
    <source>
        <strain evidence="2">DCEP-RM93F</strain>
        <strain evidence="1">DCEP-RM93M</strain>
    </source>
</reference>
<dbReference type="Proteomes" id="UP000030758">
    <property type="component" value="Unassembled WGS sequence"/>
</dbReference>
<dbReference type="AlphaFoldDB" id="A0A085MRK0"/>
<proteinExistence type="predicted"/>
<evidence type="ECO:0000313" key="2">
    <source>
        <dbReference type="EMBL" id="KFD59846.1"/>
    </source>
</evidence>
<sequence>MVHEIEKTEPSGLTVSLRQRDAAVDKTSQLEPSGQDLQFPETAGPGFINADSAGGLGSKFHVFCFSEIQFEAVPCEVPGNCVHHSNEEQRGESRALMYSYCNSECLRLSCASMDFTVVDHSYPGHMFLGGIAFSKG</sequence>
<dbReference type="EMBL" id="KL363410">
    <property type="protein sequence ID" value="KFD45915.1"/>
    <property type="molecule type" value="Genomic_DNA"/>
</dbReference>
<name>A0A085MRK0_9BILA</name>
<evidence type="ECO:0000313" key="3">
    <source>
        <dbReference type="Proteomes" id="UP000030764"/>
    </source>
</evidence>
<organism evidence="2">
    <name type="scientific">Trichuris suis</name>
    <name type="common">pig whipworm</name>
    <dbReference type="NCBI Taxonomy" id="68888"/>
    <lineage>
        <taxon>Eukaryota</taxon>
        <taxon>Metazoa</taxon>
        <taxon>Ecdysozoa</taxon>
        <taxon>Nematoda</taxon>
        <taxon>Enoplea</taxon>
        <taxon>Dorylaimia</taxon>
        <taxon>Trichinellida</taxon>
        <taxon>Trichuridae</taxon>
        <taxon>Trichuris</taxon>
    </lineage>
</organism>
<evidence type="ECO:0000313" key="1">
    <source>
        <dbReference type="EMBL" id="KFD45915.1"/>
    </source>
</evidence>